<keyword evidence="6" id="KW-0368">Histidine biosynthesis</keyword>
<dbReference type="SUPFAM" id="SSF53383">
    <property type="entry name" value="PLP-dependent transferases"/>
    <property type="match status" value="1"/>
</dbReference>
<feature type="domain" description="Aminotransferase class I/classII large" evidence="8">
    <location>
        <begin position="26"/>
        <end position="347"/>
    </location>
</feature>
<comment type="caution">
    <text evidence="9">The sequence shown here is derived from an EMBL/GenBank/DDBJ whole genome shotgun (WGS) entry which is preliminary data.</text>
</comment>
<dbReference type="GO" id="GO:0004400">
    <property type="term" value="F:histidinol-phosphate transaminase activity"/>
    <property type="evidence" value="ECO:0007669"/>
    <property type="project" value="UniProtKB-EC"/>
</dbReference>
<dbReference type="Gene3D" id="3.90.1150.10">
    <property type="entry name" value="Aspartate Aminotransferase, domain 1"/>
    <property type="match status" value="1"/>
</dbReference>
<evidence type="ECO:0000256" key="1">
    <source>
        <dbReference type="ARBA" id="ARBA00001933"/>
    </source>
</evidence>
<evidence type="ECO:0000259" key="8">
    <source>
        <dbReference type="Pfam" id="PF00155"/>
    </source>
</evidence>
<dbReference type="Gene3D" id="3.40.640.10">
    <property type="entry name" value="Type I PLP-dependent aspartate aminotransferase-like (Major domain)"/>
    <property type="match status" value="1"/>
</dbReference>
<organism evidence="9">
    <name type="scientific">hydrocarbon metagenome</name>
    <dbReference type="NCBI Taxonomy" id="938273"/>
    <lineage>
        <taxon>unclassified sequences</taxon>
        <taxon>metagenomes</taxon>
        <taxon>ecological metagenomes</taxon>
    </lineage>
</organism>
<sequence>MIWKNIINKEIFRQSGYFAPEVTGAIKMDANENPFTIQEPLKKKLLEKMSRIDFNRYPVAGAPELRERYAQYYGVDKDMIMLGNGSDELIQILCLALQGKIKGVLVPVPTFSMYKIIAINTGNKVVEVPLNKKFDLDCDAILDRIKGNFPALIFLSYPNSPTGNLFSRTKIETIIRKTPGVVVIDEAYANFSGQTLLPLLKKYDNLIFLNTLSKLGFASMRLGFLIGNKEIVAQLDKVRLPYNVNSLSQIAANFFLDYQDEFSLQVKEIIKRREELYLGLQKIAGIRPFPSQANFIFFSCAFDSDRIYKKLVVEGIVVKNLNIPPHMPNCMRVTVGNRKENDSLLRAFKKVLSPDKERDLN</sequence>
<accession>A0A0W8FNA1</accession>
<keyword evidence="5" id="KW-0663">Pyridoxal phosphate</keyword>
<keyword evidence="4 9" id="KW-0808">Transferase</keyword>
<dbReference type="EC" id="2.6.1.9" evidence="9"/>
<dbReference type="EMBL" id="LNQE01000970">
    <property type="protein sequence ID" value="KUG22410.1"/>
    <property type="molecule type" value="Genomic_DNA"/>
</dbReference>
<dbReference type="GO" id="GO:0000105">
    <property type="term" value="P:L-histidine biosynthetic process"/>
    <property type="evidence" value="ECO:0007669"/>
    <property type="project" value="UniProtKB-KW"/>
</dbReference>
<dbReference type="PANTHER" id="PTHR42885">
    <property type="entry name" value="HISTIDINOL-PHOSPHATE AMINOTRANSFERASE-RELATED"/>
    <property type="match status" value="1"/>
</dbReference>
<dbReference type="InterPro" id="IPR015422">
    <property type="entry name" value="PyrdxlP-dep_Trfase_small"/>
</dbReference>
<dbReference type="NCBIfam" id="TIGR01141">
    <property type="entry name" value="hisC"/>
    <property type="match status" value="1"/>
</dbReference>
<dbReference type="InterPro" id="IPR004839">
    <property type="entry name" value="Aminotransferase_I/II_large"/>
</dbReference>
<keyword evidence="2 9" id="KW-0032">Aminotransferase</keyword>
<dbReference type="HAMAP" id="MF_01023">
    <property type="entry name" value="HisC_aminotrans_2"/>
    <property type="match status" value="1"/>
</dbReference>
<protein>
    <submittedName>
        <fullName evidence="9">Histidinol-phosphate aminotransferase</fullName>
        <ecNumber evidence="9">2.6.1.9</ecNumber>
    </submittedName>
</protein>
<dbReference type="PANTHER" id="PTHR42885:SF2">
    <property type="entry name" value="HISTIDINOL-PHOSPHATE AMINOTRANSFERASE"/>
    <property type="match status" value="1"/>
</dbReference>
<keyword evidence="3" id="KW-0028">Amino-acid biosynthesis</keyword>
<evidence type="ECO:0000313" key="9">
    <source>
        <dbReference type="EMBL" id="KUG22410.1"/>
    </source>
</evidence>
<dbReference type="CDD" id="cd00609">
    <property type="entry name" value="AAT_like"/>
    <property type="match status" value="1"/>
</dbReference>
<evidence type="ECO:0000256" key="5">
    <source>
        <dbReference type="ARBA" id="ARBA00022898"/>
    </source>
</evidence>
<comment type="cofactor">
    <cofactor evidence="1">
        <name>pyridoxal 5'-phosphate</name>
        <dbReference type="ChEBI" id="CHEBI:597326"/>
    </cofactor>
</comment>
<dbReference type="GO" id="GO:0030170">
    <property type="term" value="F:pyridoxal phosphate binding"/>
    <property type="evidence" value="ECO:0007669"/>
    <property type="project" value="InterPro"/>
</dbReference>
<dbReference type="InterPro" id="IPR015421">
    <property type="entry name" value="PyrdxlP-dep_Trfase_major"/>
</dbReference>
<evidence type="ECO:0000256" key="6">
    <source>
        <dbReference type="ARBA" id="ARBA00023102"/>
    </source>
</evidence>
<evidence type="ECO:0000256" key="2">
    <source>
        <dbReference type="ARBA" id="ARBA00022576"/>
    </source>
</evidence>
<dbReference type="InterPro" id="IPR005861">
    <property type="entry name" value="HisP_aminotrans"/>
</dbReference>
<dbReference type="InterPro" id="IPR015424">
    <property type="entry name" value="PyrdxlP-dep_Trfase"/>
</dbReference>
<dbReference type="AlphaFoldDB" id="A0A0W8FNA1"/>
<comment type="pathway">
    <text evidence="7">Amino-acid biosynthesis.</text>
</comment>
<evidence type="ECO:0000256" key="4">
    <source>
        <dbReference type="ARBA" id="ARBA00022679"/>
    </source>
</evidence>
<proteinExistence type="inferred from homology"/>
<evidence type="ECO:0000256" key="3">
    <source>
        <dbReference type="ARBA" id="ARBA00022605"/>
    </source>
</evidence>
<gene>
    <name evidence="9" type="ORF">ASZ90_007814</name>
</gene>
<evidence type="ECO:0000256" key="7">
    <source>
        <dbReference type="ARBA" id="ARBA00029440"/>
    </source>
</evidence>
<reference evidence="9" key="1">
    <citation type="journal article" date="2015" name="Proc. Natl. Acad. Sci. U.S.A.">
        <title>Networks of energetic and metabolic interactions define dynamics in microbial communities.</title>
        <authorList>
            <person name="Embree M."/>
            <person name="Liu J.K."/>
            <person name="Al-Bassam M.M."/>
            <person name="Zengler K."/>
        </authorList>
    </citation>
    <scope>NUCLEOTIDE SEQUENCE</scope>
</reference>
<dbReference type="Pfam" id="PF00155">
    <property type="entry name" value="Aminotran_1_2"/>
    <property type="match status" value="1"/>
</dbReference>
<name>A0A0W8FNA1_9ZZZZ</name>